<evidence type="ECO:0000256" key="4">
    <source>
        <dbReference type="ARBA" id="ARBA00022679"/>
    </source>
</evidence>
<dbReference type="AlphaFoldDB" id="F1T4P5"/>
<dbReference type="SUPFAM" id="SSF88697">
    <property type="entry name" value="PUA domain-like"/>
    <property type="match status" value="1"/>
</dbReference>
<feature type="domain" description="PUA" evidence="9">
    <location>
        <begin position="283"/>
        <end position="357"/>
    </location>
</feature>
<dbReference type="InterPro" id="IPR019797">
    <property type="entry name" value="Glutamate_5-kinase_CS"/>
</dbReference>
<dbReference type="GO" id="GO:0003723">
    <property type="term" value="F:RNA binding"/>
    <property type="evidence" value="ECO:0007669"/>
    <property type="project" value="InterPro"/>
</dbReference>
<accession>F1T4P5</accession>
<dbReference type="InterPro" id="IPR041739">
    <property type="entry name" value="G5K_ProB"/>
</dbReference>
<feature type="binding site" evidence="8">
    <location>
        <begin position="215"/>
        <end position="221"/>
    </location>
    <ligand>
        <name>ATP</name>
        <dbReference type="ChEBI" id="CHEBI:30616"/>
    </ligand>
</feature>
<keyword evidence="7 8" id="KW-0067">ATP-binding</keyword>
<evidence type="ECO:0000259" key="9">
    <source>
        <dbReference type="SMART" id="SM00359"/>
    </source>
</evidence>
<dbReference type="InterPro" id="IPR005715">
    <property type="entry name" value="Glu_5kinase/COase_Synthase"/>
</dbReference>
<comment type="catalytic activity">
    <reaction evidence="8">
        <text>L-glutamate + ATP = L-glutamyl 5-phosphate + ADP</text>
        <dbReference type="Rhea" id="RHEA:14877"/>
        <dbReference type="ChEBI" id="CHEBI:29985"/>
        <dbReference type="ChEBI" id="CHEBI:30616"/>
        <dbReference type="ChEBI" id="CHEBI:58274"/>
        <dbReference type="ChEBI" id="CHEBI:456216"/>
        <dbReference type="EC" id="2.7.2.11"/>
    </reaction>
</comment>
<comment type="subcellular location">
    <subcellularLocation>
        <location evidence="8">Cytoplasm</location>
    </subcellularLocation>
</comment>
<dbReference type="Proteomes" id="UP000005947">
    <property type="component" value="Unassembled WGS sequence"/>
</dbReference>
<protein>
    <recommendedName>
        <fullName evidence="8">Glutamate 5-kinase</fullName>
        <ecNumber evidence="8">2.7.2.11</ecNumber>
    </recommendedName>
    <alternativeName>
        <fullName evidence="8">Gamma-glutamyl kinase</fullName>
        <shortName evidence="8">GK</shortName>
    </alternativeName>
</protein>
<dbReference type="PROSITE" id="PS50890">
    <property type="entry name" value="PUA"/>
    <property type="match status" value="1"/>
</dbReference>
<dbReference type="CDD" id="cd21157">
    <property type="entry name" value="PUA_G5K"/>
    <property type="match status" value="1"/>
</dbReference>
<comment type="pathway">
    <text evidence="8">Amino-acid biosynthesis; L-proline biosynthesis; L-glutamate 5-semialdehyde from L-glutamate: step 1/2.</text>
</comment>
<dbReference type="FunFam" id="3.40.1160.10:FF:000018">
    <property type="entry name" value="Glutamate 5-kinase"/>
    <property type="match status" value="1"/>
</dbReference>
<dbReference type="OrthoDB" id="9804434at2"/>
<comment type="function">
    <text evidence="8">Catalyzes the transfer of a phosphate group to glutamate to form L-glutamate 5-phosphate.</text>
</comment>
<evidence type="ECO:0000256" key="8">
    <source>
        <dbReference type="HAMAP-Rule" id="MF_00456"/>
    </source>
</evidence>
<evidence type="ECO:0000256" key="6">
    <source>
        <dbReference type="ARBA" id="ARBA00022777"/>
    </source>
</evidence>
<dbReference type="PANTHER" id="PTHR43654:SF1">
    <property type="entry name" value="ISOPENTENYL PHOSPHATE KINASE"/>
    <property type="match status" value="1"/>
</dbReference>
<dbReference type="HAMAP" id="MF_00456">
    <property type="entry name" value="ProB"/>
    <property type="match status" value="1"/>
</dbReference>
<comment type="caution">
    <text evidence="10">The sequence shown here is derived from an EMBL/GenBank/DDBJ whole genome shotgun (WGS) entry which is preliminary data.</text>
</comment>
<feature type="binding site" evidence="8">
    <location>
        <position position="54"/>
    </location>
    <ligand>
        <name>substrate</name>
    </ligand>
</feature>
<reference evidence="10 11" key="1">
    <citation type="submission" date="2011-02" db="EMBL/GenBank/DDBJ databases">
        <authorList>
            <person name="Muzny D."/>
            <person name="Qin X."/>
            <person name="Buhay C."/>
            <person name="Dugan-Rocha S."/>
            <person name="Ding Y."/>
            <person name="Chen G."/>
            <person name="Hawes A."/>
            <person name="Holder M."/>
            <person name="Jhangiani S."/>
            <person name="Johnson A."/>
            <person name="Khan Z."/>
            <person name="Li Z."/>
            <person name="Liu W."/>
            <person name="Liu X."/>
            <person name="Perez L."/>
            <person name="Shen H."/>
            <person name="Wang Q."/>
            <person name="Watt J."/>
            <person name="Xi L."/>
            <person name="Xin Y."/>
            <person name="Zhou J."/>
            <person name="Deng J."/>
            <person name="Jiang H."/>
            <person name="Liu Y."/>
            <person name="Qu J."/>
            <person name="Song X.-Z."/>
            <person name="Zhang L."/>
            <person name="Villasana D."/>
            <person name="Johnson A."/>
            <person name="Liu J."/>
            <person name="Liyanage D."/>
            <person name="Lorensuhewa L."/>
            <person name="Robinson T."/>
            <person name="Song A."/>
            <person name="Song B.-B."/>
            <person name="Dinh H."/>
            <person name="Thornton R."/>
            <person name="Coyle M."/>
            <person name="Francisco L."/>
            <person name="Jackson L."/>
            <person name="Javaid M."/>
            <person name="Korchina V."/>
            <person name="Kovar C."/>
            <person name="Mata R."/>
            <person name="Mathew T."/>
            <person name="Ngo R."/>
            <person name="Nguyen L."/>
            <person name="Nguyen N."/>
            <person name="Okwuonu G."/>
            <person name="Ongeri F."/>
            <person name="Pham C."/>
            <person name="Simmons D."/>
            <person name="Wilczek-Boney K."/>
            <person name="Hale W."/>
            <person name="Jakkamsetti A."/>
            <person name="Pham P."/>
            <person name="Ruth R."/>
            <person name="San Lucas F."/>
            <person name="Warren J."/>
            <person name="Zhang J."/>
            <person name="Zhao Z."/>
            <person name="Zhou C."/>
            <person name="Zhu D."/>
            <person name="Lee S."/>
            <person name="Bess C."/>
            <person name="Blankenburg K."/>
            <person name="Forbes L."/>
            <person name="Fu Q."/>
            <person name="Gubbala S."/>
            <person name="Hirani K."/>
            <person name="Jayaseelan J.C."/>
            <person name="Lara F."/>
            <person name="Munidasa M."/>
            <person name="Palculict T."/>
            <person name="Patil S."/>
            <person name="Pu L.-L."/>
            <person name="Saada N."/>
            <person name="Tang L."/>
            <person name="Weissenberger G."/>
            <person name="Zhu Y."/>
            <person name="Hemphill L."/>
            <person name="Shang Y."/>
            <person name="Youmans B."/>
            <person name="Ayvaz T."/>
            <person name="Ross M."/>
            <person name="Santibanez J."/>
            <person name="Aqrawi P."/>
            <person name="Gross S."/>
            <person name="Joshi V."/>
            <person name="Fowler G."/>
            <person name="Nazareth L."/>
            <person name="Reid J."/>
            <person name="Worley K."/>
            <person name="Petrosino J."/>
            <person name="Highlander S."/>
            <person name="Gibbs R."/>
        </authorList>
    </citation>
    <scope>NUCLEOTIDE SEQUENCE [LARGE SCALE GENOMIC DNA]</scope>
    <source>
        <strain evidence="10 11">DSM 15829</strain>
    </source>
</reference>
<dbReference type="GeneID" id="93210237"/>
<dbReference type="InterPro" id="IPR002478">
    <property type="entry name" value="PUA"/>
</dbReference>
<organism evidence="10 11">
    <name type="scientific">Fannyhessea vaginae DSM 15829</name>
    <dbReference type="NCBI Taxonomy" id="525256"/>
    <lineage>
        <taxon>Bacteria</taxon>
        <taxon>Bacillati</taxon>
        <taxon>Actinomycetota</taxon>
        <taxon>Coriobacteriia</taxon>
        <taxon>Coriobacteriales</taxon>
        <taxon>Atopobiaceae</taxon>
        <taxon>Fannyhessea</taxon>
    </lineage>
</organism>
<dbReference type="EMBL" id="ACGK02000001">
    <property type="protein sequence ID" value="EGF23689.1"/>
    <property type="molecule type" value="Genomic_DNA"/>
</dbReference>
<dbReference type="SUPFAM" id="SSF53633">
    <property type="entry name" value="Carbamate kinase-like"/>
    <property type="match status" value="1"/>
</dbReference>
<dbReference type="Gene3D" id="2.30.130.10">
    <property type="entry name" value="PUA domain"/>
    <property type="match status" value="1"/>
</dbReference>
<comment type="similarity">
    <text evidence="8">Belongs to the glutamate 5-kinase family.</text>
</comment>
<dbReference type="SMART" id="SM00359">
    <property type="entry name" value="PUA"/>
    <property type="match status" value="1"/>
</dbReference>
<dbReference type="PROSITE" id="PS00902">
    <property type="entry name" value="GLUTAMATE_5_KINASE"/>
    <property type="match status" value="1"/>
</dbReference>
<dbReference type="UniPathway" id="UPA00098">
    <property type="reaction ID" value="UER00359"/>
</dbReference>
<evidence type="ECO:0000313" key="10">
    <source>
        <dbReference type="EMBL" id="EGF23689.1"/>
    </source>
</evidence>
<dbReference type="Gene3D" id="3.40.1160.10">
    <property type="entry name" value="Acetylglutamate kinase-like"/>
    <property type="match status" value="1"/>
</dbReference>
<keyword evidence="11" id="KW-1185">Reference proteome</keyword>
<evidence type="ECO:0000256" key="7">
    <source>
        <dbReference type="ARBA" id="ARBA00022840"/>
    </source>
</evidence>
<keyword evidence="1 8" id="KW-0963">Cytoplasm</keyword>
<dbReference type="NCBIfam" id="TIGR01027">
    <property type="entry name" value="proB"/>
    <property type="match status" value="1"/>
</dbReference>
<keyword evidence="3 8" id="KW-0641">Proline biosynthesis</keyword>
<dbReference type="PRINTS" id="PR00474">
    <property type="entry name" value="GLU5KINASE"/>
</dbReference>
<feature type="binding site" evidence="8">
    <location>
        <begin position="173"/>
        <end position="174"/>
    </location>
    <ligand>
        <name>ATP</name>
        <dbReference type="ChEBI" id="CHEBI:30616"/>
    </ligand>
</feature>
<dbReference type="InterPro" id="IPR001048">
    <property type="entry name" value="Asp/Glu/Uridylate_kinase"/>
</dbReference>
<evidence type="ECO:0000313" key="11">
    <source>
        <dbReference type="Proteomes" id="UP000005947"/>
    </source>
</evidence>
<dbReference type="EC" id="2.7.2.11" evidence="8"/>
<evidence type="ECO:0000256" key="2">
    <source>
        <dbReference type="ARBA" id="ARBA00022605"/>
    </source>
</evidence>
<keyword evidence="2 8" id="KW-0028">Amino-acid biosynthesis</keyword>
<dbReference type="GO" id="GO:0005829">
    <property type="term" value="C:cytosol"/>
    <property type="evidence" value="ECO:0007669"/>
    <property type="project" value="TreeGrafter"/>
</dbReference>
<dbReference type="InterPro" id="IPR015947">
    <property type="entry name" value="PUA-like_sf"/>
</dbReference>
<dbReference type="InterPro" id="IPR036393">
    <property type="entry name" value="AceGlu_kinase-like_sf"/>
</dbReference>
<feature type="binding site" evidence="8">
    <location>
        <position position="14"/>
    </location>
    <ligand>
        <name>ATP</name>
        <dbReference type="ChEBI" id="CHEBI:30616"/>
    </ligand>
</feature>
<keyword evidence="6 8" id="KW-0418">Kinase</keyword>
<dbReference type="GO" id="GO:0005524">
    <property type="term" value="F:ATP binding"/>
    <property type="evidence" value="ECO:0007669"/>
    <property type="project" value="UniProtKB-KW"/>
</dbReference>
<proteinExistence type="inferred from homology"/>
<evidence type="ECO:0000256" key="3">
    <source>
        <dbReference type="ARBA" id="ARBA00022650"/>
    </source>
</evidence>
<dbReference type="RefSeq" id="WP_006302817.1">
    <property type="nucleotide sequence ID" value="NZ_ACGK02000001.1"/>
</dbReference>
<keyword evidence="5 8" id="KW-0547">Nucleotide-binding</keyword>
<name>F1T4P5_9ACTN</name>
<dbReference type="CDD" id="cd04242">
    <property type="entry name" value="AAK_G5K_ProB"/>
    <property type="match status" value="1"/>
</dbReference>
<dbReference type="GO" id="GO:0055129">
    <property type="term" value="P:L-proline biosynthetic process"/>
    <property type="evidence" value="ECO:0007669"/>
    <property type="project" value="UniProtKB-UniRule"/>
</dbReference>
<dbReference type="PANTHER" id="PTHR43654">
    <property type="entry name" value="GLUTAMATE 5-KINASE"/>
    <property type="match status" value="1"/>
</dbReference>
<dbReference type="PIRSF" id="PIRSF000729">
    <property type="entry name" value="GK"/>
    <property type="match status" value="1"/>
</dbReference>
<evidence type="ECO:0000256" key="5">
    <source>
        <dbReference type="ARBA" id="ARBA00022741"/>
    </source>
</evidence>
<dbReference type="Pfam" id="PF00696">
    <property type="entry name" value="AA_kinase"/>
    <property type="match status" value="1"/>
</dbReference>
<dbReference type="InterPro" id="IPR036974">
    <property type="entry name" value="PUA_sf"/>
</dbReference>
<gene>
    <name evidence="8 10" type="primary">proB</name>
    <name evidence="10" type="ORF">HMPREF0091_10636</name>
</gene>
<dbReference type="Pfam" id="PF01472">
    <property type="entry name" value="PUA"/>
    <property type="match status" value="1"/>
</dbReference>
<dbReference type="GO" id="GO:0004349">
    <property type="term" value="F:glutamate 5-kinase activity"/>
    <property type="evidence" value="ECO:0007669"/>
    <property type="project" value="UniProtKB-UniRule"/>
</dbReference>
<dbReference type="InterPro" id="IPR001057">
    <property type="entry name" value="Glu/AcGlu_kinase"/>
</dbReference>
<sequence length="374" mass="39503">MQDIFEVSDIYVIKIGSSTLVDATGEVDTAYIQKLADDIAAFKAAGNHVIVVSSGAVAAGMKRLHMHVRPSDIPSLQACAAAGQALLTEAYAQALGAHGISVGQVLLTRHDVCSRETYLNARTTIGTLLHLGAVPVVNENDTVSVAEFTFGDNDTLGAIVATLVHADAYIIYTDVDGLYTANPATDSKARHIDTVHKITPELIACATGSVSGVGTGGMSTKLYAARAALAAGITTIICNGHHTYSLDDIVKNRVSQTRFVPESTHTPENARKLWIGIAEIPQGSVTVDAGAKQALIKDGASLLPVGIREVKGTFHAGDVISVRDEHSSLIARGISKYSSDDLCVSKGLKLDVIARFMPQKANIPVIHKDELLLF</sequence>
<evidence type="ECO:0000256" key="1">
    <source>
        <dbReference type="ARBA" id="ARBA00022490"/>
    </source>
</evidence>
<feature type="binding site" evidence="8">
    <location>
        <position position="153"/>
    </location>
    <ligand>
        <name>substrate</name>
    </ligand>
</feature>
<feature type="binding site" evidence="8">
    <location>
        <position position="141"/>
    </location>
    <ligand>
        <name>substrate</name>
    </ligand>
</feature>
<dbReference type="InterPro" id="IPR011529">
    <property type="entry name" value="Glu_5kinase"/>
</dbReference>
<keyword evidence="4 8" id="KW-0808">Transferase</keyword>
<dbReference type="eggNOG" id="COG0263">
    <property type="taxonomic scope" value="Bacteria"/>
</dbReference>